<dbReference type="OrthoDB" id="9814256at2"/>
<evidence type="ECO:0000259" key="1">
    <source>
        <dbReference type="Pfam" id="PF01895"/>
    </source>
</evidence>
<evidence type="ECO:0000313" key="2">
    <source>
        <dbReference type="EMBL" id="SES88931.1"/>
    </source>
</evidence>
<dbReference type="InterPro" id="IPR026022">
    <property type="entry name" value="PhoU_dom"/>
</dbReference>
<accession>A0A1I0A4D4</accession>
<dbReference type="EMBL" id="FOHE01000003">
    <property type="protein sequence ID" value="SES88931.1"/>
    <property type="molecule type" value="Genomic_DNA"/>
</dbReference>
<proteinExistence type="predicted"/>
<dbReference type="GO" id="GO:0030643">
    <property type="term" value="P:intracellular phosphate ion homeostasis"/>
    <property type="evidence" value="ECO:0007669"/>
    <property type="project" value="InterPro"/>
</dbReference>
<reference evidence="2 3" key="1">
    <citation type="submission" date="2016-10" db="EMBL/GenBank/DDBJ databases">
        <authorList>
            <person name="de Groot N.N."/>
        </authorList>
    </citation>
    <scope>NUCLEOTIDE SEQUENCE [LARGE SCALE GENOMIC DNA]</scope>
    <source>
        <strain evidence="2 3">IBRC-M 10780</strain>
    </source>
</reference>
<organism evidence="2 3">
    <name type="scientific">Oceanobacillus limi</name>
    <dbReference type="NCBI Taxonomy" id="930131"/>
    <lineage>
        <taxon>Bacteria</taxon>
        <taxon>Bacillati</taxon>
        <taxon>Bacillota</taxon>
        <taxon>Bacilli</taxon>
        <taxon>Bacillales</taxon>
        <taxon>Bacillaceae</taxon>
        <taxon>Oceanobacillus</taxon>
    </lineage>
</organism>
<dbReference type="GO" id="GO:0045936">
    <property type="term" value="P:negative regulation of phosphate metabolic process"/>
    <property type="evidence" value="ECO:0007669"/>
    <property type="project" value="InterPro"/>
</dbReference>
<dbReference type="InterPro" id="IPR028366">
    <property type="entry name" value="PhoU"/>
</dbReference>
<keyword evidence="3" id="KW-1185">Reference proteome</keyword>
<dbReference type="Proteomes" id="UP000198618">
    <property type="component" value="Unassembled WGS sequence"/>
</dbReference>
<name>A0A1I0A4D4_9BACI</name>
<feature type="domain" description="PhoU" evidence="1">
    <location>
        <begin position="120"/>
        <end position="202"/>
    </location>
</feature>
<dbReference type="SUPFAM" id="SSF109755">
    <property type="entry name" value="PhoU-like"/>
    <property type="match status" value="1"/>
</dbReference>
<dbReference type="Gene3D" id="1.20.58.220">
    <property type="entry name" value="Phosphate transport system protein phou homolog 2, domain 2"/>
    <property type="match status" value="2"/>
</dbReference>
<dbReference type="PANTHER" id="PTHR42930:SF3">
    <property type="entry name" value="PHOSPHATE-SPECIFIC TRANSPORT SYSTEM ACCESSORY PROTEIN PHOU"/>
    <property type="match status" value="1"/>
</dbReference>
<gene>
    <name evidence="2" type="ORF">SAMN05216389_10370</name>
</gene>
<dbReference type="STRING" id="930131.SAMN05216389_10370"/>
<evidence type="ECO:0000313" key="3">
    <source>
        <dbReference type="Proteomes" id="UP000198618"/>
    </source>
</evidence>
<dbReference type="PANTHER" id="PTHR42930">
    <property type="entry name" value="PHOSPHATE-SPECIFIC TRANSPORT SYSTEM ACCESSORY PROTEIN PHOU"/>
    <property type="match status" value="1"/>
</dbReference>
<feature type="domain" description="PhoU" evidence="1">
    <location>
        <begin position="24"/>
        <end position="104"/>
    </location>
</feature>
<dbReference type="RefSeq" id="WP_090867338.1">
    <property type="nucleotide sequence ID" value="NZ_FOHE01000003.1"/>
</dbReference>
<dbReference type="InterPro" id="IPR038078">
    <property type="entry name" value="PhoU-like_sf"/>
</dbReference>
<dbReference type="AlphaFoldDB" id="A0A1I0A4D4"/>
<dbReference type="Pfam" id="PF01895">
    <property type="entry name" value="PhoU"/>
    <property type="match status" value="2"/>
</dbReference>
<protein>
    <submittedName>
        <fullName evidence="2">Phosphate uptake regulator</fullName>
    </submittedName>
</protein>
<sequence length="212" mass="25404">MLTRQNYFQEKRYEIKNLTLSILDNLDEMTDYYIAYLNNPSDENRNHILEAENYVDHNERKIEKYISEIISLQQLDVHDIKWLLAMNRIIRDLERIGDQLTNIITISDDTDAKELKPMIRKFFQYEQKMITWLIHGMNNDDIVSLDKVVQHDEHVNKLNKDTYQNVADLIKNHKKISESKLKMIIISRFLERIGDHLVNIARTYQKIVWKLG</sequence>